<dbReference type="EMBL" id="QVNQ01000004">
    <property type="protein sequence ID" value="RFS84921.1"/>
    <property type="molecule type" value="Genomic_DNA"/>
</dbReference>
<evidence type="ECO:0000256" key="2">
    <source>
        <dbReference type="SAM" id="MobiDB-lite"/>
    </source>
</evidence>
<organism evidence="4 5">
    <name type="scientific">Actinomadura spongiicola</name>
    <dbReference type="NCBI Taxonomy" id="2303421"/>
    <lineage>
        <taxon>Bacteria</taxon>
        <taxon>Bacillati</taxon>
        <taxon>Actinomycetota</taxon>
        <taxon>Actinomycetes</taxon>
        <taxon>Streptosporangiales</taxon>
        <taxon>Thermomonosporaceae</taxon>
        <taxon>Actinomadura</taxon>
    </lineage>
</organism>
<dbReference type="OrthoDB" id="9132167at2"/>
<proteinExistence type="predicted"/>
<evidence type="ECO:0000313" key="5">
    <source>
        <dbReference type="Proteomes" id="UP000262882"/>
    </source>
</evidence>
<comment type="caution">
    <text evidence="4">The sequence shown here is derived from an EMBL/GenBank/DDBJ whole genome shotgun (WGS) entry which is preliminary data.</text>
</comment>
<name>A0A372GHS9_9ACTN</name>
<keyword evidence="4" id="KW-0489">Methyltransferase</keyword>
<feature type="domain" description="Methylated-DNA-[protein]-cysteine S-methyltransferase DNA binding" evidence="3">
    <location>
        <begin position="8"/>
        <end position="67"/>
    </location>
</feature>
<dbReference type="SUPFAM" id="SSF46767">
    <property type="entry name" value="Methylated DNA-protein cysteine methyltransferase, C-terminal domain"/>
    <property type="match status" value="1"/>
</dbReference>
<dbReference type="InterPro" id="IPR052520">
    <property type="entry name" value="ATL_DNA_repair"/>
</dbReference>
<dbReference type="InterPro" id="IPR014048">
    <property type="entry name" value="MethylDNA_cys_MeTrfase_DNA-bd"/>
</dbReference>
<keyword evidence="5" id="KW-1185">Reference proteome</keyword>
<dbReference type="AlphaFoldDB" id="A0A372GHS9"/>
<protein>
    <submittedName>
        <fullName evidence="4">Cysteine methyltransferase</fullName>
    </submittedName>
</protein>
<evidence type="ECO:0000259" key="3">
    <source>
        <dbReference type="Pfam" id="PF01035"/>
    </source>
</evidence>
<evidence type="ECO:0000313" key="4">
    <source>
        <dbReference type="EMBL" id="RFS84921.1"/>
    </source>
</evidence>
<feature type="region of interest" description="Disordered" evidence="2">
    <location>
        <begin position="67"/>
        <end position="102"/>
    </location>
</feature>
<accession>A0A372GHS9</accession>
<dbReference type="GO" id="GO:0008168">
    <property type="term" value="F:methyltransferase activity"/>
    <property type="evidence" value="ECO:0007669"/>
    <property type="project" value="UniProtKB-KW"/>
</dbReference>
<reference evidence="4 5" key="1">
    <citation type="submission" date="2018-08" db="EMBL/GenBank/DDBJ databases">
        <title>Actinomadura spongicola sp. nov., isolated from marine sponge Leucetta chagosensis.</title>
        <authorList>
            <person name="Li L."/>
            <person name="Lin H.W."/>
        </authorList>
    </citation>
    <scope>NUCLEOTIDE SEQUENCE [LARGE SCALE GENOMIC DNA]</scope>
    <source>
        <strain evidence="4 5">LHW52907</strain>
    </source>
</reference>
<dbReference type="CDD" id="cd06445">
    <property type="entry name" value="ATase"/>
    <property type="match status" value="1"/>
</dbReference>
<dbReference type="PANTHER" id="PTHR42942">
    <property type="entry name" value="6-O-METHYLGUANINE DNA METHYLTRANSFERASE"/>
    <property type="match status" value="1"/>
</dbReference>
<evidence type="ECO:0000256" key="1">
    <source>
        <dbReference type="ARBA" id="ARBA00022763"/>
    </source>
</evidence>
<dbReference type="InterPro" id="IPR036217">
    <property type="entry name" value="MethylDNA_cys_MeTrfase_DNAb"/>
</dbReference>
<dbReference type="Gene3D" id="1.10.10.10">
    <property type="entry name" value="Winged helix-like DNA-binding domain superfamily/Winged helix DNA-binding domain"/>
    <property type="match status" value="1"/>
</dbReference>
<sequence length="102" mass="11267">MLSEPDEYAEAVLDAVERIPPGRVLAYGDVAELVGRGGPRQVGRVMALYGGAVPWWRVVRADGSPASGHEVEAHENYRAERTPLRPDGRRVDMARARWDGRS</sequence>
<keyword evidence="1" id="KW-0227">DNA damage</keyword>
<dbReference type="InterPro" id="IPR036388">
    <property type="entry name" value="WH-like_DNA-bd_sf"/>
</dbReference>
<dbReference type="Proteomes" id="UP000262882">
    <property type="component" value="Unassembled WGS sequence"/>
</dbReference>
<dbReference type="PANTHER" id="PTHR42942:SF1">
    <property type="entry name" value="ALKYLTRANSFERASE-LIKE PROTEIN 1"/>
    <property type="match status" value="1"/>
</dbReference>
<keyword evidence="4" id="KW-0808">Transferase</keyword>
<feature type="compositionally biased region" description="Basic and acidic residues" evidence="2">
    <location>
        <begin position="69"/>
        <end position="102"/>
    </location>
</feature>
<gene>
    <name evidence="4" type="ORF">D0T12_15565</name>
</gene>
<dbReference type="GO" id="GO:0032259">
    <property type="term" value="P:methylation"/>
    <property type="evidence" value="ECO:0007669"/>
    <property type="project" value="UniProtKB-KW"/>
</dbReference>
<dbReference type="Pfam" id="PF01035">
    <property type="entry name" value="DNA_binding_1"/>
    <property type="match status" value="1"/>
</dbReference>
<dbReference type="GO" id="GO:0006281">
    <property type="term" value="P:DNA repair"/>
    <property type="evidence" value="ECO:0007669"/>
    <property type="project" value="InterPro"/>
</dbReference>
<dbReference type="RefSeq" id="WP_117400260.1">
    <property type="nucleotide sequence ID" value="NZ_QVNQ01000004.1"/>
</dbReference>